<evidence type="ECO:0000256" key="1">
    <source>
        <dbReference type="SAM" id="MobiDB-lite"/>
    </source>
</evidence>
<protein>
    <submittedName>
        <fullName evidence="2">Helix-turn-helix domain-containing protein</fullName>
    </submittedName>
</protein>
<feature type="region of interest" description="Disordered" evidence="1">
    <location>
        <begin position="396"/>
        <end position="423"/>
    </location>
</feature>
<dbReference type="RefSeq" id="WP_260347591.1">
    <property type="nucleotide sequence ID" value="NZ_JAOAOS010000001.1"/>
</dbReference>
<dbReference type="Proteomes" id="UP001595976">
    <property type="component" value="Unassembled WGS sequence"/>
</dbReference>
<reference evidence="3" key="1">
    <citation type="journal article" date="2019" name="Int. J. Syst. Evol. Microbiol.">
        <title>The Global Catalogue of Microorganisms (GCM) 10K type strain sequencing project: providing services to taxonomists for standard genome sequencing and annotation.</title>
        <authorList>
            <consortium name="The Broad Institute Genomics Platform"/>
            <consortium name="The Broad Institute Genome Sequencing Center for Infectious Disease"/>
            <person name="Wu L."/>
            <person name="Ma J."/>
        </authorList>
    </citation>
    <scope>NUCLEOTIDE SEQUENCE [LARGE SCALE GENOMIC DNA]</scope>
    <source>
        <strain evidence="3">CGMCC 1.15643</strain>
    </source>
</reference>
<organism evidence="2 3">
    <name type="scientific">Bosea minatitlanensis</name>
    <dbReference type="NCBI Taxonomy" id="128782"/>
    <lineage>
        <taxon>Bacteria</taxon>
        <taxon>Pseudomonadati</taxon>
        <taxon>Pseudomonadota</taxon>
        <taxon>Alphaproteobacteria</taxon>
        <taxon>Hyphomicrobiales</taxon>
        <taxon>Boseaceae</taxon>
        <taxon>Bosea</taxon>
    </lineage>
</organism>
<keyword evidence="3" id="KW-1185">Reference proteome</keyword>
<name>A0ABW0F0A9_9HYPH</name>
<proteinExistence type="predicted"/>
<dbReference type="EMBL" id="JBHSLI010000001">
    <property type="protein sequence ID" value="MFC5292391.1"/>
    <property type="molecule type" value="Genomic_DNA"/>
</dbReference>
<gene>
    <name evidence="2" type="ORF">ACFPK2_05230</name>
</gene>
<evidence type="ECO:0000313" key="2">
    <source>
        <dbReference type="EMBL" id="MFC5292391.1"/>
    </source>
</evidence>
<dbReference type="SUPFAM" id="SSF56300">
    <property type="entry name" value="Metallo-dependent phosphatases"/>
    <property type="match status" value="1"/>
</dbReference>
<dbReference type="InterPro" id="IPR029052">
    <property type="entry name" value="Metallo-depent_PP-like"/>
</dbReference>
<evidence type="ECO:0000313" key="3">
    <source>
        <dbReference type="Proteomes" id="UP001595976"/>
    </source>
</evidence>
<sequence length="423" mass="46524">MDRRPKSVHLTEEERNRLRELLGSGMNPTHAARQMGCDPRTARREAKILKARGLAPAPEPAPASPEQARAERLGAEFWRRKAKTAEQALAKSEHLAGELAGLRGQPWQIPDWLLAPPAPGERGRSVIGCLVTDIHMGEVIQPDEILGVNRFDPDVCRARLRRYFEASCTIGQRWASDTDCEGALLVLGGDMVSGSIHDELAATNALTSPEQVVAVVETLAAGVKMLASTYGKVHVVSVPGNHGRTTPKPTAKLYARLSYDMMVAAMLQERFRFDERLTFQHGDSKDQIVPIFGRTAFVTHGDKIGTKGGMGFAGPMLPIVRGTKKVEAQQARFGRRPDLILHGHYHTTGNAGAVLSNGSVPGYGEYADDLRADPEPPQQWLFLLHSRWWLRERTPIQLEPPGRPPKPRVRVPAGWAEADREAA</sequence>
<comment type="caution">
    <text evidence="2">The sequence shown here is derived from an EMBL/GenBank/DDBJ whole genome shotgun (WGS) entry which is preliminary data.</text>
</comment>
<accession>A0ABW0F0A9</accession>